<feature type="chain" id="PRO_5045159255" evidence="5">
    <location>
        <begin position="32"/>
        <end position="895"/>
    </location>
</feature>
<dbReference type="SUPFAM" id="SSF50494">
    <property type="entry name" value="Trypsin-like serine proteases"/>
    <property type="match status" value="1"/>
</dbReference>
<dbReference type="InterPro" id="IPR018114">
    <property type="entry name" value="TRYPSIN_HIS"/>
</dbReference>
<evidence type="ECO:0000256" key="2">
    <source>
        <dbReference type="ARBA" id="ARBA00022801"/>
    </source>
</evidence>
<proteinExistence type="predicted"/>
<dbReference type="InterPro" id="IPR002884">
    <property type="entry name" value="P_dom"/>
</dbReference>
<feature type="domain" description="P/Homo B" evidence="7">
    <location>
        <begin position="779"/>
        <end position="895"/>
    </location>
</feature>
<evidence type="ECO:0000256" key="4">
    <source>
        <dbReference type="RuleBase" id="RU363034"/>
    </source>
</evidence>
<reference evidence="8" key="1">
    <citation type="submission" date="2022-12" db="EMBL/GenBank/DDBJ databases">
        <title>New Phytohabitans aurantiacus sp. RD004123 nov., an actinomycete isolated from soil.</title>
        <authorList>
            <person name="Triningsih D.W."/>
            <person name="Harunari E."/>
            <person name="Igarashi Y."/>
        </authorList>
    </citation>
    <scope>NUCLEOTIDE SEQUENCE</scope>
    <source>
        <strain evidence="8">RD004123</strain>
    </source>
</reference>
<dbReference type="PROSITE" id="PS51829">
    <property type="entry name" value="P_HOMO_B"/>
    <property type="match status" value="3"/>
</dbReference>
<feature type="domain" description="P/Homo B" evidence="7">
    <location>
        <begin position="654"/>
        <end position="777"/>
    </location>
</feature>
<feature type="signal peptide" evidence="5">
    <location>
        <begin position="1"/>
        <end position="31"/>
    </location>
</feature>
<organism evidence="8 9">
    <name type="scientific">Phytohabitans aurantiacus</name>
    <dbReference type="NCBI Taxonomy" id="3016789"/>
    <lineage>
        <taxon>Bacteria</taxon>
        <taxon>Bacillati</taxon>
        <taxon>Actinomycetota</taxon>
        <taxon>Actinomycetes</taxon>
        <taxon>Micromonosporales</taxon>
        <taxon>Micromonosporaceae</taxon>
    </lineage>
</organism>
<dbReference type="PRINTS" id="PR00722">
    <property type="entry name" value="CHYMOTRYPSIN"/>
</dbReference>
<dbReference type="Pfam" id="PF00089">
    <property type="entry name" value="Trypsin"/>
    <property type="match status" value="1"/>
</dbReference>
<dbReference type="Proteomes" id="UP001144280">
    <property type="component" value="Unassembled WGS sequence"/>
</dbReference>
<dbReference type="Gene3D" id="2.40.10.10">
    <property type="entry name" value="Trypsin-like serine proteases"/>
    <property type="match status" value="2"/>
</dbReference>
<evidence type="ECO:0000256" key="3">
    <source>
        <dbReference type="ARBA" id="ARBA00023157"/>
    </source>
</evidence>
<dbReference type="PROSITE" id="PS50240">
    <property type="entry name" value="TRYPSIN_DOM"/>
    <property type="match status" value="1"/>
</dbReference>
<dbReference type="InterPro" id="IPR033116">
    <property type="entry name" value="TRYPSIN_SER"/>
</dbReference>
<dbReference type="PANTHER" id="PTHR24252:SF7">
    <property type="entry name" value="HYALIN"/>
    <property type="match status" value="1"/>
</dbReference>
<keyword evidence="9" id="KW-1185">Reference proteome</keyword>
<dbReference type="InterPro" id="IPR009003">
    <property type="entry name" value="Peptidase_S1_PA"/>
</dbReference>
<dbReference type="RefSeq" id="WP_407676747.1">
    <property type="nucleotide sequence ID" value="NZ_BSDI01000003.1"/>
</dbReference>
<accession>A0ABQ5QMJ3</accession>
<keyword evidence="5" id="KW-0732">Signal</keyword>
<evidence type="ECO:0000259" key="6">
    <source>
        <dbReference type="PROSITE" id="PS50240"/>
    </source>
</evidence>
<name>A0ABQ5QMJ3_9ACTN</name>
<feature type="domain" description="P/Homo B" evidence="7">
    <location>
        <begin position="534"/>
        <end position="653"/>
    </location>
</feature>
<keyword evidence="4" id="KW-0720">Serine protease</keyword>
<protein>
    <submittedName>
        <fullName evidence="8">Uncharacterized protein</fullName>
    </submittedName>
</protein>
<dbReference type="EMBL" id="BSDI01000003">
    <property type="protein sequence ID" value="GLH95589.1"/>
    <property type="molecule type" value="Genomic_DNA"/>
</dbReference>
<dbReference type="PANTHER" id="PTHR24252">
    <property type="entry name" value="ACROSIN-RELATED"/>
    <property type="match status" value="1"/>
</dbReference>
<evidence type="ECO:0000313" key="8">
    <source>
        <dbReference type="EMBL" id="GLH95589.1"/>
    </source>
</evidence>
<gene>
    <name evidence="8" type="ORF">Pa4123_08610</name>
</gene>
<dbReference type="SUPFAM" id="SSF49785">
    <property type="entry name" value="Galactose-binding domain-like"/>
    <property type="match status" value="3"/>
</dbReference>
<evidence type="ECO:0000313" key="9">
    <source>
        <dbReference type="Proteomes" id="UP001144280"/>
    </source>
</evidence>
<dbReference type="CDD" id="cd00190">
    <property type="entry name" value="Tryp_SPc"/>
    <property type="match status" value="1"/>
</dbReference>
<keyword evidence="2 4" id="KW-0378">Hydrolase</keyword>
<dbReference type="Gene3D" id="2.60.120.260">
    <property type="entry name" value="Galactose-binding domain-like"/>
    <property type="match status" value="3"/>
</dbReference>
<feature type="domain" description="Peptidase S1" evidence="6">
    <location>
        <begin position="42"/>
        <end position="266"/>
    </location>
</feature>
<dbReference type="PROSITE" id="PS00134">
    <property type="entry name" value="TRYPSIN_HIS"/>
    <property type="match status" value="1"/>
</dbReference>
<dbReference type="InterPro" id="IPR008979">
    <property type="entry name" value="Galactose-bd-like_sf"/>
</dbReference>
<sequence length="895" mass="91238">MRRALRAASRIGIAALASLALGGTVATPAHAAEPASDIGPQVVGGGPAQEGEFPWMVRLSMGCGGAMYTPTLILTAAHCVSDLGTGPNTSVTVTWGVTDLQDQANRITRTSDYIHMADGYSGQGKDWALIRISRPIDSPLLKLATDTSLHNGTFTVAGWGATYENGPQQQYQLKAAVPFISDTQCATAGGYAKLIPNQEICAGNWTSGGVDTCQGDSGGPMVKRDANNEWVQVGITSWGVGCAQPQKPGVYTEVSFFANDICAAATSLGGCQTGGGVAVSYPGGQNSAVGTAILPVSHSASGGTAPYSWSAKGLPAGLSINSSTGSITGTPTAAGTHRVTVTATDSSSPAKTGITFYSWSVALAVSNPGNQTSAVGTAISPVSHTASGGTEPYSWSASGLPPGLSVNSSTGVISGTPTAAGTYSVSVTATNSTPARTGRTAYLWTVMPGLTVSNPGSQTSAFGTPISPVNHTASGGTQPYSWSATNLPPGLQIDSSTGSVSGSPTAAGTYSVTVTVTDASSPTRTGRAFYSWTVSPSPVPGCSGVVGGDVAIPDASTVDSALAISGCPGMGSAQATVEVHILHAAITDLVVTLVAPDGSTYVLHNRELGSGIHQTYVVNLSSEVAEGTWKLRVQDLYAAYTGAIDSWALNVSGGTPDCTGTNNADVPISDVTTVNSSVAVSGGCSGYASKTSQVKVDIVHAYSGDLVVTLVAPDGSPYVLRDKTGGAMHDIHETYTLDLSAEPRTGIWKLRVEDIGFGFTGYIDTWKLNLGNGHSTATDGPADCVRTNGTDVTIPDLSTVTSTIAVSGCPGYASTTSTVEVHIVHPYVGDLVVTLVAPDGSTYVLHNRSGSGQDNIDKTYTVNLSSEARDGTWKLQARDAEAPDAGRINSWTLAL</sequence>
<evidence type="ECO:0000256" key="5">
    <source>
        <dbReference type="SAM" id="SignalP"/>
    </source>
</evidence>
<comment type="caution">
    <text evidence="8">The sequence shown here is derived from an EMBL/GenBank/DDBJ whole genome shotgun (WGS) entry which is preliminary data.</text>
</comment>
<dbReference type="PROSITE" id="PS00135">
    <property type="entry name" value="TRYPSIN_SER"/>
    <property type="match status" value="1"/>
</dbReference>
<dbReference type="Pfam" id="PF05345">
    <property type="entry name" value="He_PIG"/>
    <property type="match status" value="3"/>
</dbReference>
<keyword evidence="1 4" id="KW-0645">Protease</keyword>
<evidence type="ECO:0000259" key="7">
    <source>
        <dbReference type="PROSITE" id="PS51829"/>
    </source>
</evidence>
<evidence type="ECO:0000256" key="1">
    <source>
        <dbReference type="ARBA" id="ARBA00022670"/>
    </source>
</evidence>
<dbReference type="Gene3D" id="2.60.40.10">
    <property type="entry name" value="Immunoglobulins"/>
    <property type="match status" value="3"/>
</dbReference>
<dbReference type="InterPro" id="IPR015919">
    <property type="entry name" value="Cadherin-like_sf"/>
</dbReference>
<dbReference type="Pfam" id="PF01483">
    <property type="entry name" value="P_proprotein"/>
    <property type="match status" value="3"/>
</dbReference>
<dbReference type="SUPFAM" id="SSF49313">
    <property type="entry name" value="Cadherin-like"/>
    <property type="match status" value="3"/>
</dbReference>
<dbReference type="InterPro" id="IPR013783">
    <property type="entry name" value="Ig-like_fold"/>
</dbReference>
<keyword evidence="3" id="KW-1015">Disulfide bond</keyword>
<dbReference type="SMART" id="SM00020">
    <property type="entry name" value="Tryp_SPc"/>
    <property type="match status" value="1"/>
</dbReference>
<dbReference type="InterPro" id="IPR043504">
    <property type="entry name" value="Peptidase_S1_PA_chymotrypsin"/>
</dbReference>
<dbReference type="InterPro" id="IPR001254">
    <property type="entry name" value="Trypsin_dom"/>
</dbReference>
<dbReference type="InterPro" id="IPR001314">
    <property type="entry name" value="Peptidase_S1A"/>
</dbReference>